<sequence>MLRHSEPLPITGAIIKAVTLRPSIVRHALLCASLCGSVLTAQAAGEVRILKNTVITRFNAEDQTLMLNTINSALLSDAKDDAPPFTWKNDKTRASGAVTALERYEDKGRHCRKVLIRNEWGKRMDQGVYRFCEVKAGAPWKLIGPDLDN</sequence>
<dbReference type="Proteomes" id="UP001219862">
    <property type="component" value="Unassembled WGS sequence"/>
</dbReference>
<protein>
    <submittedName>
        <fullName evidence="1">RT0821/Lpp0805 family surface protein</fullName>
    </submittedName>
</protein>
<accession>A0ABT5KQS0</accession>
<evidence type="ECO:0000313" key="1">
    <source>
        <dbReference type="EMBL" id="MDC8785261.1"/>
    </source>
</evidence>
<dbReference type="RefSeq" id="WP_273596367.1">
    <property type="nucleotide sequence ID" value="NZ_JAQQXS010000006.1"/>
</dbReference>
<dbReference type="EMBL" id="JAQQXS010000006">
    <property type="protein sequence ID" value="MDC8785261.1"/>
    <property type="molecule type" value="Genomic_DNA"/>
</dbReference>
<gene>
    <name evidence="1" type="ORF">PRZ01_08665</name>
</gene>
<organism evidence="1 2">
    <name type="scientific">Roseateles koreensis</name>
    <dbReference type="NCBI Taxonomy" id="2987526"/>
    <lineage>
        <taxon>Bacteria</taxon>
        <taxon>Pseudomonadati</taxon>
        <taxon>Pseudomonadota</taxon>
        <taxon>Betaproteobacteria</taxon>
        <taxon>Burkholderiales</taxon>
        <taxon>Sphaerotilaceae</taxon>
        <taxon>Roseateles</taxon>
    </lineage>
</organism>
<proteinExistence type="predicted"/>
<reference evidence="1 2" key="1">
    <citation type="submission" date="2022-10" db="EMBL/GenBank/DDBJ databases">
        <title>paucibacter sp. hw8 Genome sequencing.</title>
        <authorList>
            <person name="Park S."/>
        </authorList>
    </citation>
    <scope>NUCLEOTIDE SEQUENCE [LARGE SCALE GENOMIC DNA]</scope>
    <source>
        <strain evidence="2">hw8</strain>
    </source>
</reference>
<evidence type="ECO:0000313" key="2">
    <source>
        <dbReference type="Proteomes" id="UP001219862"/>
    </source>
</evidence>
<keyword evidence="2" id="KW-1185">Reference proteome</keyword>
<comment type="caution">
    <text evidence="1">The sequence shown here is derived from an EMBL/GenBank/DDBJ whole genome shotgun (WGS) entry which is preliminary data.</text>
</comment>
<name>A0ABT5KQS0_9BURK</name>